<dbReference type="InterPro" id="IPR011551">
    <property type="entry name" value="NTP_PyrPHydrolase_MazG"/>
</dbReference>
<feature type="domain" description="NTP pyrophosphohydrolase MazG-like" evidence="5">
    <location>
        <begin position="171"/>
        <end position="235"/>
    </location>
</feature>
<protein>
    <recommendedName>
        <fullName evidence="4">Nucleoside triphosphate pyrophosphohydrolase</fullName>
        <ecNumber evidence="3">3.6.1.8</ecNumber>
    </recommendedName>
</protein>
<dbReference type="Gene3D" id="1.10.287.1080">
    <property type="entry name" value="MazG-like"/>
    <property type="match status" value="2"/>
</dbReference>
<dbReference type="Pfam" id="PF03819">
    <property type="entry name" value="MazG"/>
    <property type="match status" value="2"/>
</dbReference>
<evidence type="ECO:0000313" key="7">
    <source>
        <dbReference type="Proteomes" id="UP000631034"/>
    </source>
</evidence>
<dbReference type="FunFam" id="1.10.287.1080:FF:000001">
    <property type="entry name" value="Nucleoside triphosphate pyrophosphohydrolase"/>
    <property type="match status" value="1"/>
</dbReference>
<evidence type="ECO:0000256" key="3">
    <source>
        <dbReference type="ARBA" id="ARBA00066372"/>
    </source>
</evidence>
<dbReference type="FunFam" id="1.10.287.1080:FF:000003">
    <property type="entry name" value="Nucleoside triphosphate pyrophosphohydrolase"/>
    <property type="match status" value="1"/>
</dbReference>
<dbReference type="EMBL" id="JACZHT010000006">
    <property type="protein sequence ID" value="MBE1237649.1"/>
    <property type="molecule type" value="Genomic_DNA"/>
</dbReference>
<dbReference type="PANTHER" id="PTHR30522:SF0">
    <property type="entry name" value="NUCLEOSIDE TRIPHOSPHATE PYROPHOSPHOHYDROLASE"/>
    <property type="match status" value="1"/>
</dbReference>
<dbReference type="InterPro" id="IPR048015">
    <property type="entry name" value="NTP-PPase_MazG-like_N"/>
</dbReference>
<feature type="domain" description="NTP pyrophosphohydrolase MazG-like" evidence="5">
    <location>
        <begin position="31"/>
        <end position="104"/>
    </location>
</feature>
<comment type="caution">
    <text evidence="6">The sequence shown here is derived from an EMBL/GenBank/DDBJ whole genome shotgun (WGS) entry which is preliminary data.</text>
</comment>
<dbReference type="RefSeq" id="WP_192534657.1">
    <property type="nucleotide sequence ID" value="NZ_JACZHT010000006.1"/>
</dbReference>
<dbReference type="AlphaFoldDB" id="A0A8J6YWC2"/>
<dbReference type="GO" id="GO:0046047">
    <property type="term" value="P:TTP catabolic process"/>
    <property type="evidence" value="ECO:0007669"/>
    <property type="project" value="TreeGrafter"/>
</dbReference>
<evidence type="ECO:0000256" key="1">
    <source>
        <dbReference type="ARBA" id="ARBA00052141"/>
    </source>
</evidence>
<sequence>MGTPATRVARLLEIMARLRDPVGGCPWDVRQTFETVAPHTLEEAYEVVDAIENGTPANLREELGDLLFQVVFHSRIAEEKNLFSFSDVVDTLADKLVRRHPHVFGDTAGAGAPSTPEEVADTWERIKARERETQPGGDSVLDGVTRALPALSRARALGRRVATVGFDWPTVERVLEKVDEERRELDDELRSGADPDRTAEELGDLFFALVQLGRKLGIDSEAALRAANTKFERRFRAVEEALARQGCAPGNATLEEMEEIWQAVKQKENRTPPAPGGLA</sequence>
<evidence type="ECO:0000313" key="6">
    <source>
        <dbReference type="EMBL" id="MBE1237649.1"/>
    </source>
</evidence>
<dbReference type="SUPFAM" id="SSF101386">
    <property type="entry name" value="all-alpha NTP pyrophosphatases"/>
    <property type="match status" value="2"/>
</dbReference>
<dbReference type="CDD" id="cd11528">
    <property type="entry name" value="NTP-PPase_MazG_Nterm"/>
    <property type="match status" value="1"/>
</dbReference>
<dbReference type="GO" id="GO:0046076">
    <property type="term" value="P:dTTP catabolic process"/>
    <property type="evidence" value="ECO:0007669"/>
    <property type="project" value="TreeGrafter"/>
</dbReference>
<dbReference type="Proteomes" id="UP000631034">
    <property type="component" value="Unassembled WGS sequence"/>
</dbReference>
<dbReference type="GO" id="GO:0046061">
    <property type="term" value="P:dATP catabolic process"/>
    <property type="evidence" value="ECO:0007669"/>
    <property type="project" value="TreeGrafter"/>
</dbReference>
<evidence type="ECO:0000256" key="2">
    <source>
        <dbReference type="ARBA" id="ARBA00061115"/>
    </source>
</evidence>
<comment type="similarity">
    <text evidence="2">Belongs to the nucleoside triphosphate pyrophosphohydrolase family.</text>
</comment>
<comment type="catalytic activity">
    <reaction evidence="1">
        <text>ATP + H2O = AMP + diphosphate + H(+)</text>
        <dbReference type="Rhea" id="RHEA:14245"/>
        <dbReference type="ChEBI" id="CHEBI:15377"/>
        <dbReference type="ChEBI" id="CHEBI:15378"/>
        <dbReference type="ChEBI" id="CHEBI:30616"/>
        <dbReference type="ChEBI" id="CHEBI:33019"/>
        <dbReference type="ChEBI" id="CHEBI:456215"/>
        <dbReference type="EC" id="3.6.1.8"/>
    </reaction>
</comment>
<dbReference type="InterPro" id="IPR048011">
    <property type="entry name" value="NTP-PPase_MazG-like_C"/>
</dbReference>
<evidence type="ECO:0000256" key="4">
    <source>
        <dbReference type="ARBA" id="ARBA00074799"/>
    </source>
</evidence>
<dbReference type="GO" id="GO:0006950">
    <property type="term" value="P:response to stress"/>
    <property type="evidence" value="ECO:0007669"/>
    <property type="project" value="UniProtKB-ARBA"/>
</dbReference>
<keyword evidence="7" id="KW-1185">Reference proteome</keyword>
<keyword evidence="6" id="KW-0378">Hydrolase</keyword>
<proteinExistence type="inferred from homology"/>
<accession>A0A8J6YWC2</accession>
<dbReference type="GO" id="GO:0046081">
    <property type="term" value="P:dUTP catabolic process"/>
    <property type="evidence" value="ECO:0007669"/>
    <property type="project" value="TreeGrafter"/>
</dbReference>
<gene>
    <name evidence="6" type="primary">mazG</name>
    <name evidence="6" type="ORF">IHV25_08310</name>
</gene>
<evidence type="ECO:0000259" key="5">
    <source>
        <dbReference type="Pfam" id="PF03819"/>
    </source>
</evidence>
<name>A0A8J6YWC2_9PROT</name>
<dbReference type="NCBIfam" id="TIGR00444">
    <property type="entry name" value="mazG"/>
    <property type="match status" value="1"/>
</dbReference>
<dbReference type="GO" id="GO:0047693">
    <property type="term" value="F:ATP diphosphatase activity"/>
    <property type="evidence" value="ECO:0007669"/>
    <property type="project" value="UniProtKB-EC"/>
</dbReference>
<dbReference type="InterPro" id="IPR004518">
    <property type="entry name" value="MazG-like_dom"/>
</dbReference>
<dbReference type="GO" id="GO:0006203">
    <property type="term" value="P:dGTP catabolic process"/>
    <property type="evidence" value="ECO:0007669"/>
    <property type="project" value="TreeGrafter"/>
</dbReference>
<dbReference type="NCBIfam" id="NF007113">
    <property type="entry name" value="PRK09562.1"/>
    <property type="match status" value="1"/>
</dbReference>
<dbReference type="EC" id="3.6.1.8" evidence="3"/>
<dbReference type="GO" id="GO:0046052">
    <property type="term" value="P:UTP catabolic process"/>
    <property type="evidence" value="ECO:0007669"/>
    <property type="project" value="TreeGrafter"/>
</dbReference>
<dbReference type="CDD" id="cd11529">
    <property type="entry name" value="NTP-PPase_MazG_Cterm"/>
    <property type="match status" value="1"/>
</dbReference>
<dbReference type="PANTHER" id="PTHR30522">
    <property type="entry name" value="NUCLEOSIDE TRIPHOSPHATE PYROPHOSPHOHYDROLASE"/>
    <property type="match status" value="1"/>
</dbReference>
<organism evidence="6 7">
    <name type="scientific">Phaeovibrio sulfidiphilus</name>
    <dbReference type="NCBI Taxonomy" id="1220600"/>
    <lineage>
        <taxon>Bacteria</taxon>
        <taxon>Pseudomonadati</taxon>
        <taxon>Pseudomonadota</taxon>
        <taxon>Alphaproteobacteria</taxon>
        <taxon>Rhodospirillales</taxon>
        <taxon>Rhodospirillaceae</taxon>
        <taxon>Phaeovibrio</taxon>
    </lineage>
</organism>
<reference evidence="6" key="1">
    <citation type="submission" date="2020-10" db="EMBL/GenBank/DDBJ databases">
        <title>Genome sequence of the unusual species of purple photosynthetic bacteria, Phaeovibrio sulfidiphilus DSM 23193, type strain.</title>
        <authorList>
            <person name="Kyndt J.A."/>
            <person name="Meyer T.E."/>
        </authorList>
    </citation>
    <scope>NUCLEOTIDE SEQUENCE</scope>
    <source>
        <strain evidence="6">DSM 23193</strain>
    </source>
</reference>